<dbReference type="AlphaFoldDB" id="A0A1S6U5Q1"/>
<proteinExistence type="predicted"/>
<keyword evidence="2" id="KW-1185">Reference proteome</keyword>
<evidence type="ECO:0008006" key="3">
    <source>
        <dbReference type="Google" id="ProtNLM"/>
    </source>
</evidence>
<dbReference type="Proteomes" id="UP000190868">
    <property type="component" value="Chromosome"/>
</dbReference>
<organism evidence="1 2">
    <name type="scientific">Campylobacter pinnipediorum subsp. caledonicus</name>
    <dbReference type="NCBI Taxonomy" id="1874362"/>
    <lineage>
        <taxon>Bacteria</taxon>
        <taxon>Pseudomonadati</taxon>
        <taxon>Campylobacterota</taxon>
        <taxon>Epsilonproteobacteria</taxon>
        <taxon>Campylobacterales</taxon>
        <taxon>Campylobacteraceae</taxon>
        <taxon>Campylobacter</taxon>
    </lineage>
</organism>
<protein>
    <recommendedName>
        <fullName evidence="3">Lipoprotein</fullName>
    </recommendedName>
</protein>
<gene>
    <name evidence="1" type="ORF">CPIN18021_0251</name>
</gene>
<accession>A0A1S6U5Q1</accession>
<evidence type="ECO:0000313" key="2">
    <source>
        <dbReference type="Proteomes" id="UP000190868"/>
    </source>
</evidence>
<name>A0A1S6U5Q1_9BACT</name>
<dbReference type="PROSITE" id="PS51257">
    <property type="entry name" value="PROKAR_LIPOPROTEIN"/>
    <property type="match status" value="1"/>
</dbReference>
<dbReference type="EMBL" id="CP017258">
    <property type="protein sequence ID" value="AQW87098.1"/>
    <property type="molecule type" value="Genomic_DNA"/>
</dbReference>
<reference evidence="2" key="1">
    <citation type="submission" date="2016-09" db="EMBL/GenBank/DDBJ databases">
        <title>Comparative genomics of the Campylobacter concisus group.</title>
        <authorList>
            <person name="Miller W.G."/>
            <person name="Yee E."/>
            <person name="Chapman M.H."/>
            <person name="Huynh S."/>
            <person name="Bono J.L."/>
            <person name="On S.L.W."/>
            <person name="StLeger J."/>
            <person name="Foster G."/>
            <person name="Parker C.T."/>
        </authorList>
    </citation>
    <scope>NUCLEOTIDE SEQUENCE [LARGE SCALE GENOMIC DNA]</scope>
    <source>
        <strain evidence="2">RM18021</strain>
    </source>
</reference>
<evidence type="ECO:0000313" key="1">
    <source>
        <dbReference type="EMBL" id="AQW87098.1"/>
    </source>
</evidence>
<sequence>MMKTETKNRNCKFVFYIFVVVFLIILAGCADKQVIVKTEYKDVYVPVKCKVELPNKPAFDEKNPQTAKELSKYYKQIEILLKGCIDE</sequence>